<feature type="region of interest" description="Disordered" evidence="1">
    <location>
        <begin position="1"/>
        <end position="33"/>
    </location>
</feature>
<dbReference type="AlphaFoldDB" id="A0A6J4LIF6"/>
<proteinExistence type="predicted"/>
<sequence>CCSCSTPGRSAASAPGSSRRCTTPARRSRPPGRGCWRCPATRCTRCGRSPRRRGWTSPCCRTSGRTGRWPRRTASSTRSAGVPDARRSSSTAGAWCGGRCTPRRPRPATCRPIWRRSTCCGPDRSDRRA</sequence>
<feature type="non-terminal residue" evidence="2">
    <location>
        <position position="1"/>
    </location>
</feature>
<name>A0A6J4LIF6_9ACTN</name>
<feature type="compositionally biased region" description="Low complexity" evidence="1">
    <location>
        <begin position="7"/>
        <end position="20"/>
    </location>
</feature>
<protein>
    <submittedName>
        <fullName evidence="2">Alkyl hydroperoxide reductase subunit C-like protein</fullName>
    </submittedName>
</protein>
<gene>
    <name evidence="2" type="ORF">AVDCRST_MAG36-955</name>
</gene>
<organism evidence="2">
    <name type="scientific">uncultured Nocardioidaceae bacterium</name>
    <dbReference type="NCBI Taxonomy" id="253824"/>
    <lineage>
        <taxon>Bacteria</taxon>
        <taxon>Bacillati</taxon>
        <taxon>Actinomycetota</taxon>
        <taxon>Actinomycetes</taxon>
        <taxon>Propionibacteriales</taxon>
        <taxon>Nocardioidaceae</taxon>
        <taxon>environmental samples</taxon>
    </lineage>
</organism>
<evidence type="ECO:0000313" key="2">
    <source>
        <dbReference type="EMBL" id="CAA9331528.1"/>
    </source>
</evidence>
<reference evidence="2" key="1">
    <citation type="submission" date="2020-02" db="EMBL/GenBank/DDBJ databases">
        <authorList>
            <person name="Meier V. D."/>
        </authorList>
    </citation>
    <scope>NUCLEOTIDE SEQUENCE</scope>
    <source>
        <strain evidence="2">AVDCRST_MAG36</strain>
    </source>
</reference>
<accession>A0A6J4LIF6</accession>
<evidence type="ECO:0000256" key="1">
    <source>
        <dbReference type="SAM" id="MobiDB-lite"/>
    </source>
</evidence>
<feature type="non-terminal residue" evidence="2">
    <location>
        <position position="129"/>
    </location>
</feature>
<dbReference type="EMBL" id="CADCUH010000058">
    <property type="protein sequence ID" value="CAA9331528.1"/>
    <property type="molecule type" value="Genomic_DNA"/>
</dbReference>
<feature type="region of interest" description="Disordered" evidence="1">
    <location>
        <begin position="49"/>
        <end position="109"/>
    </location>
</feature>